<dbReference type="PANTHER" id="PTHR32089:SF112">
    <property type="entry name" value="LYSOZYME-LIKE PROTEIN-RELATED"/>
    <property type="match status" value="1"/>
</dbReference>
<comment type="caution">
    <text evidence="9">The sequence shown here is derived from an EMBL/GenBank/DDBJ whole genome shotgun (WGS) entry which is preliminary data.</text>
</comment>
<evidence type="ECO:0000256" key="4">
    <source>
        <dbReference type="ARBA" id="ARBA00029447"/>
    </source>
</evidence>
<dbReference type="SMART" id="SM00304">
    <property type="entry name" value="HAMP"/>
    <property type="match status" value="1"/>
</dbReference>
<keyword evidence="3 5" id="KW-0807">Transducer</keyword>
<evidence type="ECO:0000259" key="7">
    <source>
        <dbReference type="PROSITE" id="PS50111"/>
    </source>
</evidence>
<organism evidence="9 10">
    <name type="scientific">Actinoplanes palleronii</name>
    <dbReference type="NCBI Taxonomy" id="113570"/>
    <lineage>
        <taxon>Bacteria</taxon>
        <taxon>Bacillati</taxon>
        <taxon>Actinomycetota</taxon>
        <taxon>Actinomycetes</taxon>
        <taxon>Micromonosporales</taxon>
        <taxon>Micromonosporaceae</taxon>
        <taxon>Actinoplanes</taxon>
    </lineage>
</organism>
<reference evidence="9 10" key="1">
    <citation type="submission" date="2021-01" db="EMBL/GenBank/DDBJ databases">
        <title>Whole genome shotgun sequence of Actinoplanes palleronii NBRC 14916.</title>
        <authorList>
            <person name="Komaki H."/>
            <person name="Tamura T."/>
        </authorList>
    </citation>
    <scope>NUCLEOTIDE SEQUENCE [LARGE SCALE GENOMIC DNA]</scope>
    <source>
        <strain evidence="9 10">NBRC 14916</strain>
    </source>
</reference>
<evidence type="ECO:0000313" key="10">
    <source>
        <dbReference type="Proteomes" id="UP000624709"/>
    </source>
</evidence>
<evidence type="ECO:0000256" key="1">
    <source>
        <dbReference type="ARBA" id="ARBA00022692"/>
    </source>
</evidence>
<dbReference type="SUPFAM" id="SSF58104">
    <property type="entry name" value="Methyl-accepting chemotaxis protein (MCP) signaling domain"/>
    <property type="match status" value="1"/>
</dbReference>
<feature type="domain" description="HAMP" evidence="8">
    <location>
        <begin position="239"/>
        <end position="291"/>
    </location>
</feature>
<evidence type="ECO:0000313" key="9">
    <source>
        <dbReference type="EMBL" id="GIE69931.1"/>
    </source>
</evidence>
<keyword evidence="6" id="KW-0472">Membrane</keyword>
<evidence type="ECO:0000256" key="2">
    <source>
        <dbReference type="ARBA" id="ARBA00022989"/>
    </source>
</evidence>
<evidence type="ECO:0000256" key="6">
    <source>
        <dbReference type="SAM" id="Phobius"/>
    </source>
</evidence>
<keyword evidence="2 6" id="KW-1133">Transmembrane helix</keyword>
<evidence type="ECO:0000256" key="5">
    <source>
        <dbReference type="PROSITE-ProRule" id="PRU00284"/>
    </source>
</evidence>
<dbReference type="EMBL" id="BOMS01000093">
    <property type="protein sequence ID" value="GIE69931.1"/>
    <property type="molecule type" value="Genomic_DNA"/>
</dbReference>
<comment type="similarity">
    <text evidence="4">Belongs to the methyl-accepting chemotaxis (MCP) protein family.</text>
</comment>
<sequence>MPTPASPDLSEGLTMTIDSYDGARTSRRGFGDLPTGVKILSTVGLAGVIALSIGVTGLSALAETSATADKLYSSNVRAVAGIGDVRNAVTTARLNAANLALSLDTAAAAKLTTAFDEQATAFTTALEAYRTASSAGQGAVVDELDALWAQYTAVVRTKLIPAGLAHDNAAYDKIRAGDVVPIMDKVTTNIAALIDAEAKDAAADAAAARTAYEHDRTLAIALLIGGLLAAAVAALWVSRGIVRSLARVEEVCKALAEGDLTHIAGLTTLDEPGRMGRELDMAVGRLRQTVATINSSAVSLAQATEEISENAEKIAGSAEQTSHQAQTVADAAHEVSASVDTVSAGGEEMAAAIREISQNAAEAARVAQEAVAAATATSITVNQLGASSAEIGNVIKVITAIAAQTNLLALNATIEAARAGDAGKGFAVVAAEVKDLAQETAKATEEISQRVEAIQADTGGAVSAIEMITEVITRISDFQTTIASAVEEQTATTAEMNRSVSEAADGTSQISRTITGVADAAHATSEGVAGTRHATAELSRMSTELTTIVAAFRY</sequence>
<dbReference type="PROSITE" id="PS50885">
    <property type="entry name" value="HAMP"/>
    <property type="match status" value="1"/>
</dbReference>
<gene>
    <name evidence="9" type="ORF">Apa02nite_060390</name>
</gene>
<evidence type="ECO:0000259" key="8">
    <source>
        <dbReference type="PROSITE" id="PS50885"/>
    </source>
</evidence>
<accession>A0ABQ4BGW7</accession>
<dbReference type="Proteomes" id="UP000624709">
    <property type="component" value="Unassembled WGS sequence"/>
</dbReference>
<keyword evidence="1 6" id="KW-0812">Transmembrane</keyword>
<protein>
    <recommendedName>
        <fullName evidence="11">Methyl-accepting chemotaxis protein</fullName>
    </recommendedName>
</protein>
<dbReference type="Gene3D" id="1.10.287.950">
    <property type="entry name" value="Methyl-accepting chemotaxis protein"/>
    <property type="match status" value="1"/>
</dbReference>
<name>A0ABQ4BGW7_9ACTN</name>
<feature type="transmembrane region" description="Helical" evidence="6">
    <location>
        <begin position="218"/>
        <end position="237"/>
    </location>
</feature>
<dbReference type="PANTHER" id="PTHR32089">
    <property type="entry name" value="METHYL-ACCEPTING CHEMOTAXIS PROTEIN MCPB"/>
    <property type="match status" value="1"/>
</dbReference>
<dbReference type="Pfam" id="PF00015">
    <property type="entry name" value="MCPsignal"/>
    <property type="match status" value="1"/>
</dbReference>
<dbReference type="InterPro" id="IPR024478">
    <property type="entry name" value="HlyB_4HB_MCP"/>
</dbReference>
<feature type="transmembrane region" description="Helical" evidence="6">
    <location>
        <begin position="39"/>
        <end position="62"/>
    </location>
</feature>
<dbReference type="Pfam" id="PF12729">
    <property type="entry name" value="4HB_MCP_1"/>
    <property type="match status" value="1"/>
</dbReference>
<dbReference type="InterPro" id="IPR003660">
    <property type="entry name" value="HAMP_dom"/>
</dbReference>
<proteinExistence type="inferred from homology"/>
<dbReference type="SMART" id="SM00283">
    <property type="entry name" value="MA"/>
    <property type="match status" value="1"/>
</dbReference>
<keyword evidence="10" id="KW-1185">Reference proteome</keyword>
<dbReference type="InterPro" id="IPR004089">
    <property type="entry name" value="MCPsignal_dom"/>
</dbReference>
<dbReference type="PROSITE" id="PS50111">
    <property type="entry name" value="CHEMOTAXIS_TRANSDUC_2"/>
    <property type="match status" value="1"/>
</dbReference>
<dbReference type="RefSeq" id="WP_239164667.1">
    <property type="nucleotide sequence ID" value="NZ_BAAATY010000027.1"/>
</dbReference>
<evidence type="ECO:0000256" key="3">
    <source>
        <dbReference type="ARBA" id="ARBA00023224"/>
    </source>
</evidence>
<feature type="domain" description="Methyl-accepting transducer" evidence="7">
    <location>
        <begin position="303"/>
        <end position="525"/>
    </location>
</feature>
<evidence type="ECO:0008006" key="11">
    <source>
        <dbReference type="Google" id="ProtNLM"/>
    </source>
</evidence>